<evidence type="ECO:0000259" key="4">
    <source>
        <dbReference type="PROSITE" id="PS51782"/>
    </source>
</evidence>
<evidence type="ECO:0000313" key="5">
    <source>
        <dbReference type="EMBL" id="KAF7433767.1"/>
    </source>
</evidence>
<dbReference type="OrthoDB" id="5985073at2759"/>
<dbReference type="VEuPathDB" id="FungiDB:PC9H_005732"/>
<dbReference type="InterPro" id="IPR018392">
    <property type="entry name" value="LysM"/>
</dbReference>
<sequence>MSSAILRLAFLVVVAVGTVAQTEIPCARTYTVRPGDTCDAIAADQGVSSWRRPIPAPSTKIARISFRVRQVICLQRVCLDCNDVHVVAAGDTCTSIADEAGITVPTLEANNPNIAANCDIRAGQVLCVAQSL</sequence>
<evidence type="ECO:0000256" key="2">
    <source>
        <dbReference type="ARBA" id="ARBA00023026"/>
    </source>
</evidence>
<evidence type="ECO:0000256" key="1">
    <source>
        <dbReference type="ARBA" id="ARBA00022669"/>
    </source>
</evidence>
<dbReference type="SMART" id="SM00257">
    <property type="entry name" value="LysM"/>
    <property type="match status" value="2"/>
</dbReference>
<reference evidence="5" key="1">
    <citation type="submission" date="2019-07" db="EMBL/GenBank/DDBJ databases">
        <authorList>
            <person name="Palmer J.M."/>
        </authorList>
    </citation>
    <scope>NUCLEOTIDE SEQUENCE</scope>
    <source>
        <strain evidence="5">PC9</strain>
    </source>
</reference>
<name>A0A8H6ZX00_PLEOS</name>
<evidence type="ECO:0000256" key="3">
    <source>
        <dbReference type="SAM" id="SignalP"/>
    </source>
</evidence>
<dbReference type="InterPro" id="IPR052210">
    <property type="entry name" value="LysM1-like"/>
</dbReference>
<dbReference type="Gene3D" id="3.10.350.10">
    <property type="entry name" value="LysM domain"/>
    <property type="match status" value="2"/>
</dbReference>
<dbReference type="InterPro" id="IPR036779">
    <property type="entry name" value="LysM_dom_sf"/>
</dbReference>
<feature type="signal peptide" evidence="3">
    <location>
        <begin position="1"/>
        <end position="20"/>
    </location>
</feature>
<evidence type="ECO:0000313" key="6">
    <source>
        <dbReference type="Proteomes" id="UP000623687"/>
    </source>
</evidence>
<comment type="caution">
    <text evidence="5">The sequence shown here is derived from an EMBL/GenBank/DDBJ whole genome shotgun (WGS) entry which is preliminary data.</text>
</comment>
<keyword evidence="1" id="KW-0147">Chitin-binding</keyword>
<dbReference type="AlphaFoldDB" id="A0A8H6ZX00"/>
<dbReference type="PROSITE" id="PS51782">
    <property type="entry name" value="LYSM"/>
    <property type="match status" value="1"/>
</dbReference>
<organism evidence="5 6">
    <name type="scientific">Pleurotus ostreatus</name>
    <name type="common">Oyster mushroom</name>
    <name type="synonym">White-rot fungus</name>
    <dbReference type="NCBI Taxonomy" id="5322"/>
    <lineage>
        <taxon>Eukaryota</taxon>
        <taxon>Fungi</taxon>
        <taxon>Dikarya</taxon>
        <taxon>Basidiomycota</taxon>
        <taxon>Agaricomycotina</taxon>
        <taxon>Agaricomycetes</taxon>
        <taxon>Agaricomycetidae</taxon>
        <taxon>Agaricales</taxon>
        <taxon>Pleurotineae</taxon>
        <taxon>Pleurotaceae</taxon>
        <taxon>Pleurotus</taxon>
    </lineage>
</organism>
<feature type="domain" description="LysM" evidence="4">
    <location>
        <begin position="83"/>
        <end position="128"/>
    </location>
</feature>
<dbReference type="SUPFAM" id="SSF54106">
    <property type="entry name" value="LysM domain"/>
    <property type="match status" value="1"/>
</dbReference>
<dbReference type="GeneID" id="59375550"/>
<dbReference type="RefSeq" id="XP_036633794.1">
    <property type="nucleotide sequence ID" value="XM_036775292.1"/>
</dbReference>
<dbReference type="CDD" id="cd00118">
    <property type="entry name" value="LysM"/>
    <property type="match status" value="2"/>
</dbReference>
<dbReference type="EMBL" id="JACETU010000003">
    <property type="protein sequence ID" value="KAF7433767.1"/>
    <property type="molecule type" value="Genomic_DNA"/>
</dbReference>
<keyword evidence="6" id="KW-1185">Reference proteome</keyword>
<proteinExistence type="predicted"/>
<dbReference type="PANTHER" id="PTHR34997">
    <property type="entry name" value="AM15"/>
    <property type="match status" value="1"/>
</dbReference>
<keyword evidence="3" id="KW-0732">Signal</keyword>
<dbReference type="PANTHER" id="PTHR34997:SF1">
    <property type="entry name" value="PEPTIDOGLYCAN-BINDING LYSIN DOMAIN"/>
    <property type="match status" value="1"/>
</dbReference>
<accession>A0A8H6ZX00</accession>
<dbReference type="Pfam" id="PF01476">
    <property type="entry name" value="LysM"/>
    <property type="match status" value="2"/>
</dbReference>
<dbReference type="Proteomes" id="UP000623687">
    <property type="component" value="Unassembled WGS sequence"/>
</dbReference>
<keyword evidence="2" id="KW-0843">Virulence</keyword>
<dbReference type="GO" id="GO:0008061">
    <property type="term" value="F:chitin binding"/>
    <property type="evidence" value="ECO:0007669"/>
    <property type="project" value="UniProtKB-KW"/>
</dbReference>
<gene>
    <name evidence="5" type="ORF">PC9H_005732</name>
</gene>
<protein>
    <recommendedName>
        <fullName evidence="4">LysM domain-containing protein</fullName>
    </recommendedName>
</protein>
<feature type="chain" id="PRO_5034308378" description="LysM domain-containing protein" evidence="3">
    <location>
        <begin position="21"/>
        <end position="132"/>
    </location>
</feature>